<accession>A0A8J1XVP3</accession>
<evidence type="ECO:0000313" key="2">
    <source>
        <dbReference type="EMBL" id="CAH1786448.1"/>
    </source>
</evidence>
<evidence type="ECO:0000313" key="3">
    <source>
        <dbReference type="Proteomes" id="UP000749559"/>
    </source>
</evidence>
<feature type="region of interest" description="Disordered" evidence="1">
    <location>
        <begin position="1"/>
        <end position="36"/>
    </location>
</feature>
<name>A0A8J1XVP3_OWEFU</name>
<comment type="caution">
    <text evidence="2">The sequence shown here is derived from an EMBL/GenBank/DDBJ whole genome shotgun (WGS) entry which is preliminary data.</text>
</comment>
<reference evidence="2" key="1">
    <citation type="submission" date="2022-03" db="EMBL/GenBank/DDBJ databases">
        <authorList>
            <person name="Martin C."/>
        </authorList>
    </citation>
    <scope>NUCLEOTIDE SEQUENCE</scope>
</reference>
<sequence length="293" mass="32796">MMASLHDAIERSKRKADIESSSCKVSKKTRGQQKSITNMAEPCPVRMTAEPNAQCSKELVDPVLSLLHKLVDDQKKLSDKLDTMQSDMVIREERIMSKIEEKLDITKNLLKQDIIKVNNDLQSQIDGISHDVNNLKDSINLCKIVIKNVSESDNEDCLAKVNEFVKVGLKLTDTKVVSAKRIPKRQGSQYPGIIVAEVRESDRTEIFKRKPALKQSAIYSNIYVNDFISNDAQKMNSNLQTVLRAVGKQQDFNLVNGRILPRNPARVIGQSAATPSQQTNTNARNNTPNNGPQ</sequence>
<evidence type="ECO:0000256" key="1">
    <source>
        <dbReference type="SAM" id="MobiDB-lite"/>
    </source>
</evidence>
<dbReference type="EMBL" id="CAIIXF020000006">
    <property type="protein sequence ID" value="CAH1786448.1"/>
    <property type="molecule type" value="Genomic_DNA"/>
</dbReference>
<feature type="region of interest" description="Disordered" evidence="1">
    <location>
        <begin position="271"/>
        <end position="293"/>
    </location>
</feature>
<feature type="compositionally biased region" description="Basic and acidic residues" evidence="1">
    <location>
        <begin position="7"/>
        <end position="18"/>
    </location>
</feature>
<dbReference type="OrthoDB" id="6155163at2759"/>
<keyword evidence="3" id="KW-1185">Reference proteome</keyword>
<feature type="compositionally biased region" description="Low complexity" evidence="1">
    <location>
        <begin position="279"/>
        <end position="293"/>
    </location>
</feature>
<proteinExistence type="predicted"/>
<organism evidence="2 3">
    <name type="scientific">Owenia fusiformis</name>
    <name type="common">Polychaete worm</name>
    <dbReference type="NCBI Taxonomy" id="6347"/>
    <lineage>
        <taxon>Eukaryota</taxon>
        <taxon>Metazoa</taxon>
        <taxon>Spiralia</taxon>
        <taxon>Lophotrochozoa</taxon>
        <taxon>Annelida</taxon>
        <taxon>Polychaeta</taxon>
        <taxon>Sedentaria</taxon>
        <taxon>Canalipalpata</taxon>
        <taxon>Sabellida</taxon>
        <taxon>Oweniida</taxon>
        <taxon>Oweniidae</taxon>
        <taxon>Owenia</taxon>
    </lineage>
</organism>
<protein>
    <submittedName>
        <fullName evidence="2">Uncharacterized protein</fullName>
    </submittedName>
</protein>
<dbReference type="AlphaFoldDB" id="A0A8J1XVP3"/>
<dbReference type="Proteomes" id="UP000749559">
    <property type="component" value="Unassembled WGS sequence"/>
</dbReference>
<gene>
    <name evidence="2" type="ORF">OFUS_LOCUS12347</name>
</gene>